<sequence>MTEKEDENKTAGKVEVKASKEDENLFTSTVETVASTPMERIESASHASTSVLKKSDNSLWIKGISPNTKAADLKALFAKYGRVLTAKIFTRRQQPSNACFGFVTMVDSAAADLCIQKLHKTN</sequence>
<evidence type="ECO:0000256" key="3">
    <source>
        <dbReference type="PROSITE-ProRule" id="PRU00176"/>
    </source>
</evidence>
<dbReference type="CDD" id="cd12417">
    <property type="entry name" value="RRM_SAFB_like"/>
    <property type="match status" value="1"/>
</dbReference>
<evidence type="ECO:0000313" key="6">
    <source>
        <dbReference type="Proteomes" id="UP000280834"/>
    </source>
</evidence>
<dbReference type="InterPro" id="IPR051738">
    <property type="entry name" value="SAF_Modulators"/>
</dbReference>
<dbReference type="Gene3D" id="3.30.70.330">
    <property type="match status" value="1"/>
</dbReference>
<dbReference type="InterPro" id="IPR000504">
    <property type="entry name" value="RRM_dom"/>
</dbReference>
<accession>A0A0R3QRW8</accession>
<dbReference type="EMBL" id="UZAG01016444">
    <property type="protein sequence ID" value="VDO28432.1"/>
    <property type="molecule type" value="Genomic_DNA"/>
</dbReference>
<dbReference type="GO" id="GO:0003723">
    <property type="term" value="F:RNA binding"/>
    <property type="evidence" value="ECO:0007669"/>
    <property type="project" value="UniProtKB-UniRule"/>
</dbReference>
<dbReference type="InterPro" id="IPR012677">
    <property type="entry name" value="Nucleotide-bd_a/b_plait_sf"/>
</dbReference>
<protein>
    <submittedName>
        <fullName evidence="7">RRM domain-containing protein</fullName>
    </submittedName>
</protein>
<dbReference type="STRING" id="42155.A0A0R3QRW8"/>
<organism evidence="7">
    <name type="scientific">Brugia timori</name>
    <dbReference type="NCBI Taxonomy" id="42155"/>
    <lineage>
        <taxon>Eukaryota</taxon>
        <taxon>Metazoa</taxon>
        <taxon>Ecdysozoa</taxon>
        <taxon>Nematoda</taxon>
        <taxon>Chromadorea</taxon>
        <taxon>Rhabditida</taxon>
        <taxon>Spirurina</taxon>
        <taxon>Spiruromorpha</taxon>
        <taxon>Filarioidea</taxon>
        <taxon>Onchocercidae</taxon>
        <taxon>Brugia</taxon>
    </lineage>
</organism>
<dbReference type="InterPro" id="IPR035979">
    <property type="entry name" value="RBD_domain_sf"/>
</dbReference>
<dbReference type="GO" id="GO:0006357">
    <property type="term" value="P:regulation of transcription by RNA polymerase II"/>
    <property type="evidence" value="ECO:0007669"/>
    <property type="project" value="TreeGrafter"/>
</dbReference>
<evidence type="ECO:0000256" key="2">
    <source>
        <dbReference type="ARBA" id="ARBA00023242"/>
    </source>
</evidence>
<evidence type="ECO:0000313" key="5">
    <source>
        <dbReference type="EMBL" id="VDO28432.1"/>
    </source>
</evidence>
<comment type="subcellular location">
    <subcellularLocation>
        <location evidence="1">Nucleus</location>
    </subcellularLocation>
</comment>
<name>A0A0R3QRW8_9BILA</name>
<proteinExistence type="predicted"/>
<keyword evidence="3" id="KW-0694">RNA-binding</keyword>
<dbReference type="AlphaFoldDB" id="A0A0R3QRW8"/>
<evidence type="ECO:0000313" key="7">
    <source>
        <dbReference type="WBParaSite" id="BTMF_0001047001-mRNA-1"/>
    </source>
</evidence>
<feature type="domain" description="RRM" evidence="4">
    <location>
        <begin position="57"/>
        <end position="122"/>
    </location>
</feature>
<dbReference type="GO" id="GO:0050684">
    <property type="term" value="P:regulation of mRNA processing"/>
    <property type="evidence" value="ECO:0007669"/>
    <property type="project" value="TreeGrafter"/>
</dbReference>
<dbReference type="GO" id="GO:0043565">
    <property type="term" value="F:sequence-specific DNA binding"/>
    <property type="evidence" value="ECO:0007669"/>
    <property type="project" value="TreeGrafter"/>
</dbReference>
<keyword evidence="2" id="KW-0539">Nucleus</keyword>
<reference evidence="5 6" key="2">
    <citation type="submission" date="2018-11" db="EMBL/GenBank/DDBJ databases">
        <authorList>
            <consortium name="Pathogen Informatics"/>
        </authorList>
    </citation>
    <scope>NUCLEOTIDE SEQUENCE [LARGE SCALE GENOMIC DNA]</scope>
</reference>
<dbReference type="SUPFAM" id="SSF54928">
    <property type="entry name" value="RNA-binding domain, RBD"/>
    <property type="match status" value="1"/>
</dbReference>
<evidence type="ECO:0000256" key="1">
    <source>
        <dbReference type="ARBA" id="ARBA00004123"/>
    </source>
</evidence>
<keyword evidence="6" id="KW-1185">Reference proteome</keyword>
<gene>
    <name evidence="5" type="ORF">BTMF_LOCUS8504</name>
</gene>
<dbReference type="Proteomes" id="UP000280834">
    <property type="component" value="Unassembled WGS sequence"/>
</dbReference>
<dbReference type="SMART" id="SM00360">
    <property type="entry name" value="RRM"/>
    <property type="match status" value="1"/>
</dbReference>
<reference evidence="7" key="1">
    <citation type="submission" date="2017-02" db="UniProtKB">
        <authorList>
            <consortium name="WormBaseParasite"/>
        </authorList>
    </citation>
    <scope>IDENTIFICATION</scope>
</reference>
<dbReference type="Pfam" id="PF00076">
    <property type="entry name" value="RRM_1"/>
    <property type="match status" value="1"/>
</dbReference>
<evidence type="ECO:0000259" key="4">
    <source>
        <dbReference type="PROSITE" id="PS50102"/>
    </source>
</evidence>
<dbReference type="WBParaSite" id="BTMF_0001047001-mRNA-1">
    <property type="protein sequence ID" value="BTMF_0001047001-mRNA-1"/>
    <property type="gene ID" value="BTMF_0001047001"/>
</dbReference>
<dbReference type="GO" id="GO:0005634">
    <property type="term" value="C:nucleus"/>
    <property type="evidence" value="ECO:0007669"/>
    <property type="project" value="UniProtKB-SubCell"/>
</dbReference>
<dbReference type="PANTHER" id="PTHR15683">
    <property type="entry name" value="SCAFFOLD ATTACHMENT FACTOR B-RELATED"/>
    <property type="match status" value="1"/>
</dbReference>
<dbReference type="PANTHER" id="PTHR15683:SF8">
    <property type="entry name" value="SCAFFOLD ATTACHMENT FACTOR B, ISOFORM B"/>
    <property type="match status" value="1"/>
</dbReference>
<dbReference type="PROSITE" id="PS50102">
    <property type="entry name" value="RRM"/>
    <property type="match status" value="1"/>
</dbReference>